<comment type="caution">
    <text evidence="2">The sequence shown here is derived from an EMBL/GenBank/DDBJ whole genome shotgun (WGS) entry which is preliminary data.</text>
</comment>
<feature type="region of interest" description="Disordered" evidence="1">
    <location>
        <begin position="128"/>
        <end position="223"/>
    </location>
</feature>
<keyword evidence="3" id="KW-1185">Reference proteome</keyword>
<proteinExistence type="predicted"/>
<sequence length="281" mass="32035">MSMNTGDAEKGTTPFLQRIQLKGPKGVIVRATGQVDDGAMRNCISKERWDGYGHCLEPLATSRTWIRVANNQVVPSMGRWEGTVTVGNTGAKESFEVFDCKGETKEELTNEPAQTAPAVLSITEEDPNWEQHLEPTPPENKSIAATYQTPPTKKKVKWLPQTQYEEERHERERWKAQEPARSEQRQRRLQEARAAAKKNDEEGQLNAEHRNKQRATNTPEDDELEAEWTRINLITISDDPWAETRWAGFLGLSDARDTDAEWCNGIQHDQTHRASPYTRNK</sequence>
<protein>
    <submittedName>
        <fullName evidence="2">Uncharacterized protein</fullName>
    </submittedName>
</protein>
<feature type="compositionally biased region" description="Basic and acidic residues" evidence="1">
    <location>
        <begin position="165"/>
        <end position="191"/>
    </location>
</feature>
<reference evidence="2 3" key="1">
    <citation type="submission" date="2020-07" db="EMBL/GenBank/DDBJ databases">
        <title>Comparative genomics of pyrophilous fungi reveals a link between fire events and developmental genes.</title>
        <authorList>
            <consortium name="DOE Joint Genome Institute"/>
            <person name="Steindorff A.S."/>
            <person name="Carver A."/>
            <person name="Calhoun S."/>
            <person name="Stillman K."/>
            <person name="Liu H."/>
            <person name="Lipzen A."/>
            <person name="Pangilinan J."/>
            <person name="Labutti K."/>
            <person name="Bruns T.D."/>
            <person name="Grigoriev I.V."/>
        </authorList>
    </citation>
    <scope>NUCLEOTIDE SEQUENCE [LARGE SCALE GENOMIC DNA]</scope>
    <source>
        <strain evidence="2 3">CBS 144469</strain>
    </source>
</reference>
<evidence type="ECO:0000313" key="2">
    <source>
        <dbReference type="EMBL" id="KAF6745219.1"/>
    </source>
</evidence>
<organism evidence="2 3">
    <name type="scientific">Ephemerocybe angulata</name>
    <dbReference type="NCBI Taxonomy" id="980116"/>
    <lineage>
        <taxon>Eukaryota</taxon>
        <taxon>Fungi</taxon>
        <taxon>Dikarya</taxon>
        <taxon>Basidiomycota</taxon>
        <taxon>Agaricomycotina</taxon>
        <taxon>Agaricomycetes</taxon>
        <taxon>Agaricomycetidae</taxon>
        <taxon>Agaricales</taxon>
        <taxon>Agaricineae</taxon>
        <taxon>Psathyrellaceae</taxon>
        <taxon>Ephemerocybe</taxon>
    </lineage>
</organism>
<evidence type="ECO:0000313" key="3">
    <source>
        <dbReference type="Proteomes" id="UP000521943"/>
    </source>
</evidence>
<gene>
    <name evidence="2" type="ORF">DFP72DRAFT_1077813</name>
</gene>
<evidence type="ECO:0000256" key="1">
    <source>
        <dbReference type="SAM" id="MobiDB-lite"/>
    </source>
</evidence>
<name>A0A8H6LX03_9AGAR</name>
<dbReference type="AlphaFoldDB" id="A0A8H6LX03"/>
<accession>A0A8H6LX03</accession>
<dbReference type="Proteomes" id="UP000521943">
    <property type="component" value="Unassembled WGS sequence"/>
</dbReference>
<dbReference type="OrthoDB" id="2919534at2759"/>
<dbReference type="EMBL" id="JACGCI010000109">
    <property type="protein sequence ID" value="KAF6745219.1"/>
    <property type="molecule type" value="Genomic_DNA"/>
</dbReference>